<evidence type="ECO:0000313" key="4">
    <source>
        <dbReference type="Proteomes" id="UP000621500"/>
    </source>
</evidence>
<dbReference type="EMBL" id="BONX01000002">
    <property type="protein sequence ID" value="GIG93606.1"/>
    <property type="molecule type" value="Genomic_DNA"/>
</dbReference>
<keyword evidence="4" id="KW-1185">Reference proteome</keyword>
<comment type="caution">
    <text evidence="3">The sequence shown here is derived from an EMBL/GenBank/DDBJ whole genome shotgun (WGS) entry which is preliminary data.</text>
</comment>
<organism evidence="3 4">
    <name type="scientific">Plantactinospora mayteni</name>
    <dbReference type="NCBI Taxonomy" id="566021"/>
    <lineage>
        <taxon>Bacteria</taxon>
        <taxon>Bacillati</taxon>
        <taxon>Actinomycetota</taxon>
        <taxon>Actinomycetes</taxon>
        <taxon>Micromonosporales</taxon>
        <taxon>Micromonosporaceae</taxon>
        <taxon>Plantactinospora</taxon>
    </lineage>
</organism>
<evidence type="ECO:0000259" key="2">
    <source>
        <dbReference type="Pfam" id="PF13556"/>
    </source>
</evidence>
<dbReference type="InterPro" id="IPR051448">
    <property type="entry name" value="CdaR-like_regulators"/>
</dbReference>
<sequence length="442" mass="47598">MAHSQSYQEQRMGPLDVTRTFEEGLDEFANRIGHSVSVDAPDGRLIAYSVQDGHADPARVASILSRRVTPEIQDWQLRHGIAEASGPVRVPANVELGMVGRVCIPMRSGDHCLGYLWVLEGERVLTPAALDRAVEAVSELSHLLEAQQDLAGLGTYDVNTLVRLLLDGSAMAASARDRLASAMPSLLGARLTVCVAVPTNADRGALSTLPAAVFRRLDASIPSALTSSPAHVGSFVATTHVAVLLCHRPDQPLPTGAVDLLVRTLNRCARPASRTFTVGISNPGPFDVDSVRGLYGQARSAADLAALDPALPRILPWSKVGPYRLLLQMASPEPDPVLQRLDECGASAEMLTRTLEVYLDLGCDAPRTADSLQVHRTTLYYRLARIAKILDVDLAEGLVRLHLHVALKNRRLAARTPRAAGPPNPDVRPTERKPGYPRTGVA</sequence>
<dbReference type="InterPro" id="IPR042070">
    <property type="entry name" value="PucR_C-HTH_sf"/>
</dbReference>
<evidence type="ECO:0000256" key="1">
    <source>
        <dbReference type="SAM" id="MobiDB-lite"/>
    </source>
</evidence>
<gene>
    <name evidence="3" type="ORF">Pma05_01790</name>
</gene>
<proteinExistence type="predicted"/>
<dbReference type="InterPro" id="IPR025736">
    <property type="entry name" value="PucR_C-HTH_dom"/>
</dbReference>
<evidence type="ECO:0000313" key="3">
    <source>
        <dbReference type="EMBL" id="GIG93606.1"/>
    </source>
</evidence>
<feature type="region of interest" description="Disordered" evidence="1">
    <location>
        <begin position="413"/>
        <end position="442"/>
    </location>
</feature>
<accession>A0ABQ4EFV5</accession>
<name>A0ABQ4EFV5_9ACTN</name>
<dbReference type="PANTHER" id="PTHR33744:SF17">
    <property type="entry name" value="CONSERVED PROTEIN"/>
    <property type="match status" value="1"/>
</dbReference>
<reference evidence="3 4" key="1">
    <citation type="submission" date="2021-01" db="EMBL/GenBank/DDBJ databases">
        <title>Whole genome shotgun sequence of Plantactinospora mayteni NBRC 109088.</title>
        <authorList>
            <person name="Komaki H."/>
            <person name="Tamura T."/>
        </authorList>
    </citation>
    <scope>NUCLEOTIDE SEQUENCE [LARGE SCALE GENOMIC DNA]</scope>
    <source>
        <strain evidence="3 4">NBRC 109088</strain>
    </source>
</reference>
<dbReference type="Gene3D" id="1.10.10.2840">
    <property type="entry name" value="PucR C-terminal helix-turn-helix domain"/>
    <property type="match status" value="1"/>
</dbReference>
<dbReference type="PANTHER" id="PTHR33744">
    <property type="entry name" value="CARBOHYDRATE DIACID REGULATOR"/>
    <property type="match status" value="1"/>
</dbReference>
<dbReference type="Proteomes" id="UP000621500">
    <property type="component" value="Unassembled WGS sequence"/>
</dbReference>
<feature type="domain" description="PucR C-terminal helix-turn-helix" evidence="2">
    <location>
        <begin position="351"/>
        <end position="408"/>
    </location>
</feature>
<dbReference type="Pfam" id="PF13556">
    <property type="entry name" value="HTH_30"/>
    <property type="match status" value="1"/>
</dbReference>
<protein>
    <submittedName>
        <fullName evidence="3">Transcriptional regulator</fullName>
    </submittedName>
</protein>